<gene>
    <name evidence="2" type="ORF">OLEA9_A043365</name>
</gene>
<dbReference type="Pfam" id="PF13855">
    <property type="entry name" value="LRR_8"/>
    <property type="match status" value="1"/>
</dbReference>
<evidence type="ECO:0000313" key="2">
    <source>
        <dbReference type="EMBL" id="CAA2988403.1"/>
    </source>
</evidence>
<dbReference type="Gramene" id="OE9A043365T1">
    <property type="protein sequence ID" value="OE9A043365C1"/>
    <property type="gene ID" value="OE9A043365"/>
</dbReference>
<comment type="caution">
    <text evidence="2">The sequence shown here is derived from an EMBL/GenBank/DDBJ whole genome shotgun (WGS) entry which is preliminary data.</text>
</comment>
<dbReference type="InterPro" id="IPR051848">
    <property type="entry name" value="PGIP"/>
</dbReference>
<comment type="subcellular location">
    <subcellularLocation>
        <location evidence="1">Cell envelope</location>
    </subcellularLocation>
</comment>
<keyword evidence="2" id="KW-0675">Receptor</keyword>
<name>A0A8S0S8F2_OLEEU</name>
<evidence type="ECO:0000256" key="1">
    <source>
        <dbReference type="ARBA" id="ARBA00004196"/>
    </source>
</evidence>
<dbReference type="EMBL" id="CACTIH010003991">
    <property type="protein sequence ID" value="CAA2988403.1"/>
    <property type="molecule type" value="Genomic_DNA"/>
</dbReference>
<organism evidence="2 3">
    <name type="scientific">Olea europaea subsp. europaea</name>
    <dbReference type="NCBI Taxonomy" id="158383"/>
    <lineage>
        <taxon>Eukaryota</taxon>
        <taxon>Viridiplantae</taxon>
        <taxon>Streptophyta</taxon>
        <taxon>Embryophyta</taxon>
        <taxon>Tracheophyta</taxon>
        <taxon>Spermatophyta</taxon>
        <taxon>Magnoliopsida</taxon>
        <taxon>eudicotyledons</taxon>
        <taxon>Gunneridae</taxon>
        <taxon>Pentapetalae</taxon>
        <taxon>asterids</taxon>
        <taxon>lamiids</taxon>
        <taxon>Lamiales</taxon>
        <taxon>Oleaceae</taxon>
        <taxon>Oleeae</taxon>
        <taxon>Olea</taxon>
    </lineage>
</organism>
<proteinExistence type="predicted"/>
<sequence length="285" mass="31734">MLLSPFHSSSSSYWRFLDVLLTVVLVSLSCSVYICHGSCNEQDRNSLSSFNLSISTQPPLYWSLSFDCYSWEGVGRDESGRVNSLFLPSKGLVGTISPFIVNLTSLTQLNLSRNRFSGPIPDEFFTALNRLVFIYISHNHLTGQLSDSDKLMTLNLERFGVSDNSFSGSIPSSVCRFSPSIVHLDFSNNDFVGPISDGFGQCHNLLRLRAGFNNFSGSIPCDIYMVSSLQELYLPANKLFGVIDGSIVNLINLRNLSLYGNELTGTIPRDMGRLSKMEQLWLHVN</sequence>
<evidence type="ECO:0000313" key="3">
    <source>
        <dbReference type="Proteomes" id="UP000594638"/>
    </source>
</evidence>
<reference evidence="2 3" key="1">
    <citation type="submission" date="2019-12" db="EMBL/GenBank/DDBJ databases">
        <authorList>
            <person name="Alioto T."/>
            <person name="Alioto T."/>
            <person name="Gomez Garrido J."/>
        </authorList>
    </citation>
    <scope>NUCLEOTIDE SEQUENCE [LARGE SCALE GENOMIC DNA]</scope>
</reference>
<dbReference type="PANTHER" id="PTHR48059:SF30">
    <property type="entry name" value="OS06G0587000 PROTEIN"/>
    <property type="match status" value="1"/>
</dbReference>
<dbReference type="SUPFAM" id="SSF52058">
    <property type="entry name" value="L domain-like"/>
    <property type="match status" value="1"/>
</dbReference>
<accession>A0A8S0S8F2</accession>
<dbReference type="PANTHER" id="PTHR48059">
    <property type="entry name" value="POLYGALACTURONASE INHIBITOR 1"/>
    <property type="match status" value="1"/>
</dbReference>
<keyword evidence="3" id="KW-1185">Reference proteome</keyword>
<dbReference type="Pfam" id="PF00560">
    <property type="entry name" value="LRR_1"/>
    <property type="match status" value="3"/>
</dbReference>
<protein>
    <submittedName>
        <fullName evidence="2">Tyrosine-sulfated glycopeptide receptor 1</fullName>
    </submittedName>
</protein>
<dbReference type="OrthoDB" id="1728374at2759"/>
<dbReference type="Proteomes" id="UP000594638">
    <property type="component" value="Unassembled WGS sequence"/>
</dbReference>
<dbReference type="Gene3D" id="3.80.10.10">
    <property type="entry name" value="Ribonuclease Inhibitor"/>
    <property type="match status" value="2"/>
</dbReference>
<dbReference type="AlphaFoldDB" id="A0A8S0S8F2"/>
<dbReference type="InterPro" id="IPR001611">
    <property type="entry name" value="Leu-rich_rpt"/>
</dbReference>
<dbReference type="InterPro" id="IPR032675">
    <property type="entry name" value="LRR_dom_sf"/>
</dbReference>